<evidence type="ECO:0000313" key="9">
    <source>
        <dbReference type="EMBL" id="MBB6713125.1"/>
    </source>
</evidence>
<dbReference type="EMBL" id="JACKWY010000001">
    <property type="protein sequence ID" value="MBB6713125.1"/>
    <property type="molecule type" value="Genomic_DNA"/>
</dbReference>
<dbReference type="AlphaFoldDB" id="A0A7X0S8W0"/>
<evidence type="ECO:0000313" key="10">
    <source>
        <dbReference type="Proteomes" id="UP000585258"/>
    </source>
</evidence>
<dbReference type="PANTHER" id="PTHR30489:SF0">
    <property type="entry name" value="LIPOPROTEIN-RELEASING SYSTEM TRANSMEMBRANE PROTEIN LOLE"/>
    <property type="match status" value="1"/>
</dbReference>
<feature type="transmembrane region" description="Helical" evidence="7">
    <location>
        <begin position="601"/>
        <end position="624"/>
    </location>
</feature>
<feature type="transmembrane region" description="Helical" evidence="7">
    <location>
        <begin position="194"/>
        <end position="215"/>
    </location>
</feature>
<feature type="transmembrane region" description="Helical" evidence="7">
    <location>
        <begin position="21"/>
        <end position="41"/>
    </location>
</feature>
<keyword evidence="6 7" id="KW-0472">Membrane</keyword>
<evidence type="ECO:0000256" key="3">
    <source>
        <dbReference type="ARBA" id="ARBA00022475"/>
    </source>
</evidence>
<reference evidence="9 10" key="1">
    <citation type="submission" date="2020-08" db="EMBL/GenBank/DDBJ databases">
        <title>Clostridia isolated from Swiss meat.</title>
        <authorList>
            <person name="Wambui J."/>
            <person name="Stevens M.J.A."/>
            <person name="Stephan R."/>
        </authorList>
    </citation>
    <scope>NUCLEOTIDE SEQUENCE [LARGE SCALE GENOMIC DNA]</scope>
    <source>
        <strain evidence="9 10">CM001</strain>
    </source>
</reference>
<keyword evidence="5 7" id="KW-1133">Transmembrane helix</keyword>
<dbReference type="GO" id="GO:0044874">
    <property type="term" value="P:lipoprotein localization to outer membrane"/>
    <property type="evidence" value="ECO:0007669"/>
    <property type="project" value="TreeGrafter"/>
</dbReference>
<keyword evidence="3" id="KW-1003">Cell membrane</keyword>
<evidence type="ECO:0000259" key="8">
    <source>
        <dbReference type="Pfam" id="PF02687"/>
    </source>
</evidence>
<feature type="transmembrane region" description="Helical" evidence="7">
    <location>
        <begin position="644"/>
        <end position="662"/>
    </location>
</feature>
<comment type="caution">
    <text evidence="9">The sequence shown here is derived from an EMBL/GenBank/DDBJ whole genome shotgun (WGS) entry which is preliminary data.</text>
</comment>
<evidence type="ECO:0000256" key="1">
    <source>
        <dbReference type="ARBA" id="ARBA00004651"/>
    </source>
</evidence>
<accession>A0A7X0S8W0</accession>
<comment type="subcellular location">
    <subcellularLocation>
        <location evidence="1">Cell membrane</location>
        <topology evidence="1">Multi-pass membrane protein</topology>
    </subcellularLocation>
</comment>
<proteinExistence type="inferred from homology"/>
<organism evidence="9 10">
    <name type="scientific">Clostridium gasigenes</name>
    <dbReference type="NCBI Taxonomy" id="94869"/>
    <lineage>
        <taxon>Bacteria</taxon>
        <taxon>Bacillati</taxon>
        <taxon>Bacillota</taxon>
        <taxon>Clostridia</taxon>
        <taxon>Eubacteriales</taxon>
        <taxon>Clostridiaceae</taxon>
        <taxon>Clostridium</taxon>
    </lineage>
</organism>
<dbReference type="Pfam" id="PF02687">
    <property type="entry name" value="FtsX"/>
    <property type="match status" value="2"/>
</dbReference>
<feature type="domain" description="ABC3 transporter permease C-terminal" evidence="8">
    <location>
        <begin position="552"/>
        <end position="669"/>
    </location>
</feature>
<dbReference type="PANTHER" id="PTHR30489">
    <property type="entry name" value="LIPOPROTEIN-RELEASING SYSTEM TRANSMEMBRANE PROTEIN LOLE"/>
    <property type="match status" value="1"/>
</dbReference>
<dbReference type="GO" id="GO:0098797">
    <property type="term" value="C:plasma membrane protein complex"/>
    <property type="evidence" value="ECO:0007669"/>
    <property type="project" value="TreeGrafter"/>
</dbReference>
<evidence type="ECO:0000256" key="6">
    <source>
        <dbReference type="ARBA" id="ARBA00023136"/>
    </source>
</evidence>
<comment type="similarity">
    <text evidence="2">Belongs to the ABC-4 integral membrane protein family. LolC/E subfamily.</text>
</comment>
<dbReference type="Proteomes" id="UP000585258">
    <property type="component" value="Unassembled WGS sequence"/>
</dbReference>
<evidence type="ECO:0000256" key="5">
    <source>
        <dbReference type="ARBA" id="ARBA00022989"/>
    </source>
</evidence>
<dbReference type="RefSeq" id="WP_185163010.1">
    <property type="nucleotide sequence ID" value="NZ_JACKWY010000001.1"/>
</dbReference>
<evidence type="ECO:0000256" key="7">
    <source>
        <dbReference type="SAM" id="Phobius"/>
    </source>
</evidence>
<feature type="transmembrane region" description="Helical" evidence="7">
    <location>
        <begin position="548"/>
        <end position="574"/>
    </location>
</feature>
<dbReference type="InterPro" id="IPR051447">
    <property type="entry name" value="Lipoprotein-release_system"/>
</dbReference>
<feature type="domain" description="ABC3 transporter permease C-terminal" evidence="8">
    <location>
        <begin position="147"/>
        <end position="263"/>
    </location>
</feature>
<sequence>MRNTYRDIAKSYIRGNKNKNIILFSTIILVTLFLTSLLIFYCSLDEMTKNQRAESGQYYYGAIADVSDEYKGKIENHALVKEYLEMESRDEEGSFSIYLLTESKSDAKEQLNTICEDVGISNDKLRVNDKVLNRSLTQVIKDGLPYIVMILMVLVSSFFIIYNIYFLTFKNRLQHYGLLKTIGFTKNQLMKCMFWEIAILSVVSIPIGIFFGVVLSKALIPFVPYDSDISIVFRLWMIPVIAIIVFITIIISANTPLKKVIRLSSIQSKNFSFFNGDVKEKDFSDIRLESALSRANILRNKRTTCITILSLVLSSVVFIMGSTVVKSMDIENQVRKYLISSDIKIWLEDERSSMGYGYITEDMVDGIKKIQGISKLRSYKVDIVKEVKNNNTVGMFGLNDDAISELNSNILDGYVDKEKMLNENGVIYFCRSNEVDNPRYKVGEKVEFENELNDGSKINTTMIVQAIVLDDMSNKYVSYSTEFYVLDRNKLVKDSEDYVVIQLDCDYFQIDKTKNILTEITKNNPNIKVNTVDDFVELKSKEKGGIIIISYSIFILLGIIASVNYINLLATSILDRKREFSILRAVGLDRSKIKKIISKEYIFISGLTAILSCIIGNVLGYLIVDIFSKSATYVIYSFPYWTNILFVVFIFIIPGCVTNILGNKVLSGNIVESIKYKE</sequence>
<name>A0A7X0S8W0_9CLOT</name>
<evidence type="ECO:0000256" key="2">
    <source>
        <dbReference type="ARBA" id="ARBA00005236"/>
    </source>
</evidence>
<feature type="transmembrane region" description="Helical" evidence="7">
    <location>
        <begin position="235"/>
        <end position="253"/>
    </location>
</feature>
<protein>
    <submittedName>
        <fullName evidence="9">ABC transporter permease</fullName>
    </submittedName>
</protein>
<keyword evidence="4 7" id="KW-0812">Transmembrane</keyword>
<dbReference type="InterPro" id="IPR003838">
    <property type="entry name" value="ABC3_permease_C"/>
</dbReference>
<feature type="transmembrane region" description="Helical" evidence="7">
    <location>
        <begin position="304"/>
        <end position="325"/>
    </location>
</feature>
<evidence type="ECO:0000256" key="4">
    <source>
        <dbReference type="ARBA" id="ARBA00022692"/>
    </source>
</evidence>
<feature type="transmembrane region" description="Helical" evidence="7">
    <location>
        <begin position="144"/>
        <end position="165"/>
    </location>
</feature>
<gene>
    <name evidence="9" type="ORF">H7E68_00080</name>
</gene>